<protein>
    <recommendedName>
        <fullName evidence="4">BZIP domain-containing protein</fullName>
    </recommendedName>
</protein>
<dbReference type="EMBL" id="ANIZ01000830">
    <property type="protein sequence ID" value="ETI52277.1"/>
    <property type="molecule type" value="Genomic_DNA"/>
</dbReference>
<name>V9FPC2_PHYNI</name>
<proteinExistence type="predicted"/>
<accession>V9FPC2</accession>
<evidence type="ECO:0000313" key="3">
    <source>
        <dbReference type="Proteomes" id="UP000018721"/>
    </source>
</evidence>
<gene>
    <name evidence="2" type="ORF">F443_04564</name>
</gene>
<comment type="caution">
    <text evidence="2">The sequence shown here is derived from an EMBL/GenBank/DDBJ whole genome shotgun (WGS) entry which is preliminary data.</text>
</comment>
<keyword evidence="3" id="KW-1185">Reference proteome</keyword>
<organism evidence="2 3">
    <name type="scientific">Phytophthora nicotianae P1569</name>
    <dbReference type="NCBI Taxonomy" id="1317065"/>
    <lineage>
        <taxon>Eukaryota</taxon>
        <taxon>Sar</taxon>
        <taxon>Stramenopiles</taxon>
        <taxon>Oomycota</taxon>
        <taxon>Peronosporomycetes</taxon>
        <taxon>Peronosporales</taxon>
        <taxon>Peronosporaceae</taxon>
        <taxon>Phytophthora</taxon>
    </lineage>
</organism>
<dbReference type="AlphaFoldDB" id="V9FPC2"/>
<dbReference type="HOGENOM" id="CLU_050616_0_0_1"/>
<reference evidence="2 3" key="1">
    <citation type="submission" date="2013-11" db="EMBL/GenBank/DDBJ databases">
        <title>The Genome Sequence of Phytophthora parasitica P1569.</title>
        <authorList>
            <consortium name="The Broad Institute Genomics Platform"/>
            <person name="Russ C."/>
            <person name="Tyler B."/>
            <person name="Panabieres F."/>
            <person name="Shan W."/>
            <person name="Tripathy S."/>
            <person name="Grunwald N."/>
            <person name="Machado M."/>
            <person name="Johnson C.S."/>
            <person name="Arredondo F."/>
            <person name="Hong C."/>
            <person name="Coffey M."/>
            <person name="Young S.K."/>
            <person name="Zeng Q."/>
            <person name="Gargeya S."/>
            <person name="Fitzgerald M."/>
            <person name="Abouelleil A."/>
            <person name="Alvarado L."/>
            <person name="Chapman S.B."/>
            <person name="Gainer-Dewar J."/>
            <person name="Goldberg J."/>
            <person name="Griggs A."/>
            <person name="Gujja S."/>
            <person name="Hansen M."/>
            <person name="Howarth C."/>
            <person name="Imamovic A."/>
            <person name="Ireland A."/>
            <person name="Larimer J."/>
            <person name="McCowan C."/>
            <person name="Murphy C."/>
            <person name="Pearson M."/>
            <person name="Poon T.W."/>
            <person name="Priest M."/>
            <person name="Roberts A."/>
            <person name="Saif S."/>
            <person name="Shea T."/>
            <person name="Sykes S."/>
            <person name="Wortman J."/>
            <person name="Nusbaum C."/>
            <person name="Birren B."/>
        </authorList>
    </citation>
    <scope>NUCLEOTIDE SEQUENCE [LARGE SCALE GENOMIC DNA]</scope>
    <source>
        <strain evidence="2 3">P1569</strain>
    </source>
</reference>
<dbReference type="OrthoDB" id="73862at2759"/>
<feature type="non-terminal residue" evidence="2">
    <location>
        <position position="1"/>
    </location>
</feature>
<dbReference type="eggNOG" id="ENOG502RBCW">
    <property type="taxonomic scope" value="Eukaryota"/>
</dbReference>
<sequence>TNREQQRQSLSDMLPRSLFGPYAKPNQSHSDTLSPALKLMSNSERGKYYRRRRKVYSAQLESSVAGLREEIAALTISHQVQQELAVSQRRTPLGAAARIVDEYCSLFSHGTPVCLAVNEQDVSASLVAQATNAQRGFLRAIMIDNVRFGEFLGVDLLLHQWERYSLYHAAIEWTMKSLNVVQVCDAGPLVVSITADLRVRYSRRTIEEVFPHLLGDEALVQSLIGLEVTYPCSNHFYFSQDGKIEWYAPEADFVGALMGVLKDPVVVARVIGNALIKKGHMIGDESDGRQLALTESEFTAEVRNPTLVEDSSCDSPASNSLTSYKLNGINGTSEPRQPSQMKLAYILGE</sequence>
<evidence type="ECO:0008006" key="4">
    <source>
        <dbReference type="Google" id="ProtNLM"/>
    </source>
</evidence>
<evidence type="ECO:0000256" key="1">
    <source>
        <dbReference type="SAM" id="MobiDB-lite"/>
    </source>
</evidence>
<dbReference type="Proteomes" id="UP000018721">
    <property type="component" value="Unassembled WGS sequence"/>
</dbReference>
<feature type="region of interest" description="Disordered" evidence="1">
    <location>
        <begin position="1"/>
        <end position="33"/>
    </location>
</feature>
<evidence type="ECO:0000313" key="2">
    <source>
        <dbReference type="EMBL" id="ETI52277.1"/>
    </source>
</evidence>